<organism evidence="8 9">
    <name type="scientific">Candidatus Filomicrobium marinum</name>
    <dbReference type="NCBI Taxonomy" id="1608628"/>
    <lineage>
        <taxon>Bacteria</taxon>
        <taxon>Pseudomonadati</taxon>
        <taxon>Pseudomonadota</taxon>
        <taxon>Alphaproteobacteria</taxon>
        <taxon>Hyphomicrobiales</taxon>
        <taxon>Hyphomicrobiaceae</taxon>
        <taxon>Filomicrobium</taxon>
    </lineage>
</organism>
<comment type="cofactor">
    <cofactor evidence="1">
        <name>Zn(2+)</name>
        <dbReference type="ChEBI" id="CHEBI:29105"/>
    </cofactor>
</comment>
<dbReference type="CDD" id="cd07324">
    <property type="entry name" value="M48C_Oma1-like"/>
    <property type="match status" value="1"/>
</dbReference>
<evidence type="ECO:0000256" key="6">
    <source>
        <dbReference type="ARBA" id="ARBA00023049"/>
    </source>
</evidence>
<dbReference type="GO" id="GO:0051603">
    <property type="term" value="P:proteolysis involved in protein catabolic process"/>
    <property type="evidence" value="ECO:0007669"/>
    <property type="project" value="TreeGrafter"/>
</dbReference>
<dbReference type="Pfam" id="PF01435">
    <property type="entry name" value="Peptidase_M48"/>
    <property type="match status" value="1"/>
</dbReference>
<dbReference type="KEGG" id="fil:BN1229_v1_0018"/>
<gene>
    <name evidence="8" type="ORF">YBN1229_v1_0018</name>
</gene>
<keyword evidence="9" id="KW-1185">Reference proteome</keyword>
<dbReference type="InterPro" id="IPR011990">
    <property type="entry name" value="TPR-like_helical_dom_sf"/>
</dbReference>
<evidence type="ECO:0000256" key="2">
    <source>
        <dbReference type="ARBA" id="ARBA00022670"/>
    </source>
</evidence>
<dbReference type="Gene3D" id="3.30.2010.10">
    <property type="entry name" value="Metalloproteases ('zincins'), catalytic domain"/>
    <property type="match status" value="1"/>
</dbReference>
<feature type="domain" description="Peptidase M48" evidence="7">
    <location>
        <begin position="56"/>
        <end position="253"/>
    </location>
</feature>
<dbReference type="PANTHER" id="PTHR22726">
    <property type="entry name" value="METALLOENDOPEPTIDASE OMA1"/>
    <property type="match status" value="1"/>
</dbReference>
<dbReference type="SUPFAM" id="SSF48452">
    <property type="entry name" value="TPR-like"/>
    <property type="match status" value="1"/>
</dbReference>
<name>A0A0D6J978_9HYPH</name>
<dbReference type="GO" id="GO:0004222">
    <property type="term" value="F:metalloendopeptidase activity"/>
    <property type="evidence" value="ECO:0007669"/>
    <property type="project" value="InterPro"/>
</dbReference>
<dbReference type="GO" id="GO:0046872">
    <property type="term" value="F:metal ion binding"/>
    <property type="evidence" value="ECO:0007669"/>
    <property type="project" value="UniProtKB-KW"/>
</dbReference>
<keyword evidence="2" id="KW-0645">Protease</keyword>
<evidence type="ECO:0000256" key="4">
    <source>
        <dbReference type="ARBA" id="ARBA00022801"/>
    </source>
</evidence>
<reference evidence="9" key="1">
    <citation type="submission" date="2015-02" db="EMBL/GenBank/DDBJ databases">
        <authorList>
            <person name="Chooi Y.-H."/>
        </authorList>
    </citation>
    <scope>NUCLEOTIDE SEQUENCE [LARGE SCALE GENOMIC DNA]</scope>
    <source>
        <strain evidence="9">strain Y</strain>
    </source>
</reference>
<dbReference type="KEGG" id="fiy:BN1229_v1_0018"/>
<evidence type="ECO:0000256" key="5">
    <source>
        <dbReference type="ARBA" id="ARBA00022833"/>
    </source>
</evidence>
<dbReference type="InterPro" id="IPR051156">
    <property type="entry name" value="Mito/Outer_Membr_Metalloprot"/>
</dbReference>
<evidence type="ECO:0000256" key="3">
    <source>
        <dbReference type="ARBA" id="ARBA00022723"/>
    </source>
</evidence>
<evidence type="ECO:0000259" key="7">
    <source>
        <dbReference type="Pfam" id="PF01435"/>
    </source>
</evidence>
<keyword evidence="6" id="KW-0482">Metalloprotease</keyword>
<dbReference type="PANTHER" id="PTHR22726:SF1">
    <property type="entry name" value="METALLOENDOPEPTIDASE OMA1, MITOCHONDRIAL"/>
    <property type="match status" value="1"/>
</dbReference>
<dbReference type="AlphaFoldDB" id="A0A0D6J978"/>
<dbReference type="OrthoDB" id="9814887at2"/>
<keyword evidence="4" id="KW-0378">Hydrolase</keyword>
<dbReference type="Gene3D" id="1.25.40.10">
    <property type="entry name" value="Tetratricopeptide repeat domain"/>
    <property type="match status" value="1"/>
</dbReference>
<evidence type="ECO:0000256" key="1">
    <source>
        <dbReference type="ARBA" id="ARBA00001947"/>
    </source>
</evidence>
<dbReference type="RefSeq" id="WP_082100896.1">
    <property type="nucleotide sequence ID" value="NZ_LN829118.1"/>
</dbReference>
<evidence type="ECO:0000313" key="8">
    <source>
        <dbReference type="EMBL" id="CPR14667.1"/>
    </source>
</evidence>
<accession>A0A0D6J978</accession>
<sequence>MGLRAASDLAFKTLAGTVLGRGAAGRIARVVSLAAVVLGANVAPTMAQGLPLIRDTEIEDLLNDYARPIFKAAGLGTGRVQMRIVKSDSFNAFVIDGRNVFIHTGTLMQADTPNQVIGVIAHEAGHIAGGHMAALRARIAKDQTRALLMQILGIGIMVAGGVSGDSNVTGAGTGVLYGGSDMVMRSLLSERRSQESAADQAGLSYLNATQQSGRGMLETFERFAQQEYISDTHKDPFVRSHPVATDRLNQLRRLVTGSKYYSQSDTAELQLRHDLMRAKLAGYLDPPAAVFNRYPVTDKSLPARYARGLARFFRGGPGGLEGALTEIDGLVRERPNNPYFHEVKGDLLMRSGKSREAIPHLRKALQLTNGSSLIRVQLAAAIQNAGDKSGLAESVSLLRKSLVEDKNPRAYRLLATAYYNQGRRPQADAMTAQAYFLEGNLQQAQIFAKRAQSQLKPGSPEWIQNDDILTYKPPA</sequence>
<protein>
    <submittedName>
        <fullName evidence="8">Peptidase M48 Ste24p</fullName>
    </submittedName>
</protein>
<keyword evidence="3" id="KW-0479">Metal-binding</keyword>
<evidence type="ECO:0000313" key="9">
    <source>
        <dbReference type="Proteomes" id="UP000033187"/>
    </source>
</evidence>
<dbReference type="InterPro" id="IPR001915">
    <property type="entry name" value="Peptidase_M48"/>
</dbReference>
<keyword evidence="5" id="KW-0862">Zinc</keyword>
<dbReference type="Proteomes" id="UP000033187">
    <property type="component" value="Chromosome 1"/>
</dbReference>
<dbReference type="GO" id="GO:0016020">
    <property type="term" value="C:membrane"/>
    <property type="evidence" value="ECO:0007669"/>
    <property type="project" value="TreeGrafter"/>
</dbReference>
<dbReference type="EMBL" id="LN829119">
    <property type="protein sequence ID" value="CPR14667.1"/>
    <property type="molecule type" value="Genomic_DNA"/>
</dbReference>
<proteinExistence type="predicted"/>